<feature type="compositionally biased region" description="Polar residues" evidence="1">
    <location>
        <begin position="1"/>
        <end position="11"/>
    </location>
</feature>
<evidence type="ECO:0000313" key="3">
    <source>
        <dbReference type="EMBL" id="ETN99645.1"/>
    </source>
</evidence>
<name>X6LE36_RETFI</name>
<feature type="transmembrane region" description="Helical" evidence="2">
    <location>
        <begin position="105"/>
        <end position="124"/>
    </location>
</feature>
<feature type="region of interest" description="Disordered" evidence="1">
    <location>
        <begin position="50"/>
        <end position="73"/>
    </location>
</feature>
<gene>
    <name evidence="3" type="ORF">RFI_37825</name>
</gene>
<feature type="region of interest" description="Disordered" evidence="1">
    <location>
        <begin position="1"/>
        <end position="29"/>
    </location>
</feature>
<feature type="non-terminal residue" evidence="3">
    <location>
        <position position="1"/>
    </location>
</feature>
<keyword evidence="2" id="KW-0472">Membrane</keyword>
<keyword evidence="2" id="KW-0812">Transmembrane</keyword>
<organism evidence="3 4">
    <name type="scientific">Reticulomyxa filosa</name>
    <dbReference type="NCBI Taxonomy" id="46433"/>
    <lineage>
        <taxon>Eukaryota</taxon>
        <taxon>Sar</taxon>
        <taxon>Rhizaria</taxon>
        <taxon>Retaria</taxon>
        <taxon>Foraminifera</taxon>
        <taxon>Monothalamids</taxon>
        <taxon>Reticulomyxidae</taxon>
        <taxon>Reticulomyxa</taxon>
    </lineage>
</organism>
<sequence>SNSKSKINTLNHLPMKKKSTLESNELGNVPTVAHTKHTDLLEQLQSPIKKQLAKKDNETGQKKSNEFIPSRYNNNKNNHFFKIMQNYHNAGQNCRLTQNQGQYKCTFLFLILFFIYLGVNSAPLNKKLLP</sequence>
<evidence type="ECO:0000256" key="1">
    <source>
        <dbReference type="SAM" id="MobiDB-lite"/>
    </source>
</evidence>
<evidence type="ECO:0000313" key="4">
    <source>
        <dbReference type="Proteomes" id="UP000023152"/>
    </source>
</evidence>
<feature type="compositionally biased region" description="Basic and acidic residues" evidence="1">
    <location>
        <begin position="53"/>
        <end position="65"/>
    </location>
</feature>
<accession>X6LE36</accession>
<keyword evidence="2" id="KW-1133">Transmembrane helix</keyword>
<proteinExistence type="predicted"/>
<protein>
    <submittedName>
        <fullName evidence="3">Uncharacterized protein</fullName>
    </submittedName>
</protein>
<dbReference type="AlphaFoldDB" id="X6LE36"/>
<dbReference type="EMBL" id="ASPP01043354">
    <property type="protein sequence ID" value="ETN99645.1"/>
    <property type="molecule type" value="Genomic_DNA"/>
</dbReference>
<comment type="caution">
    <text evidence="3">The sequence shown here is derived from an EMBL/GenBank/DDBJ whole genome shotgun (WGS) entry which is preliminary data.</text>
</comment>
<keyword evidence="4" id="KW-1185">Reference proteome</keyword>
<reference evidence="3 4" key="1">
    <citation type="journal article" date="2013" name="Curr. Biol.">
        <title>The Genome of the Foraminiferan Reticulomyxa filosa.</title>
        <authorList>
            <person name="Glockner G."/>
            <person name="Hulsmann N."/>
            <person name="Schleicher M."/>
            <person name="Noegel A.A."/>
            <person name="Eichinger L."/>
            <person name="Gallinger C."/>
            <person name="Pawlowski J."/>
            <person name="Sierra R."/>
            <person name="Euteneuer U."/>
            <person name="Pillet L."/>
            <person name="Moustafa A."/>
            <person name="Platzer M."/>
            <person name="Groth M."/>
            <person name="Szafranski K."/>
            <person name="Schliwa M."/>
        </authorList>
    </citation>
    <scope>NUCLEOTIDE SEQUENCE [LARGE SCALE GENOMIC DNA]</scope>
</reference>
<feature type="non-terminal residue" evidence="3">
    <location>
        <position position="130"/>
    </location>
</feature>
<evidence type="ECO:0000256" key="2">
    <source>
        <dbReference type="SAM" id="Phobius"/>
    </source>
</evidence>
<dbReference type="Proteomes" id="UP000023152">
    <property type="component" value="Unassembled WGS sequence"/>
</dbReference>